<evidence type="ECO:0000256" key="2">
    <source>
        <dbReference type="ARBA" id="ARBA00007331"/>
    </source>
</evidence>
<name>A0A1R1XXJ7_9FUNG</name>
<sequence length="291" mass="32417">MFIDLNIPIPETFTRKPPTLKDWSQITRTILEAKNLGYRVVALNQIIDGKFSDSVLQAWSNFPEIDGVTVSWLSKQGIKPGIENYSSPKKFTVLKRISLKISDPSQNYSLTSNNATLNEYDIVAVIPDTEKAFSCACSGSFEAIDLISIDMTCRIPFTLKLKPVSQAIQKGYFFELSYSESIADSSIRKFWLSNSIALISATRAQNIVFTSAAKNYFDTRSPYDITNLFTLAGISASDSKQSLTESPRLCLIHSTNRRFTHKSVAIAECTLTPSEDMIAEGHQSKKVKLAK</sequence>
<evidence type="ECO:0000313" key="4">
    <source>
        <dbReference type="EMBL" id="OMJ19411.1"/>
    </source>
</evidence>
<dbReference type="InterPro" id="IPR002738">
    <property type="entry name" value="RNase_P_p30"/>
</dbReference>
<proteinExistence type="inferred from homology"/>
<comment type="caution">
    <text evidence="4">The sequence shown here is derived from an EMBL/GenBank/DDBJ whole genome shotgun (WGS) entry which is preliminary data.</text>
</comment>
<gene>
    <name evidence="4" type="ORF">AYI70_g4758</name>
</gene>
<keyword evidence="3" id="KW-0819">tRNA processing</keyword>
<dbReference type="PANTHER" id="PTHR13031">
    <property type="entry name" value="RIBONUCLEASE P SUBUNIT P30"/>
    <property type="match status" value="1"/>
</dbReference>
<dbReference type="GO" id="GO:0005655">
    <property type="term" value="C:nucleolar ribonuclease P complex"/>
    <property type="evidence" value="ECO:0007669"/>
    <property type="project" value="TreeGrafter"/>
</dbReference>
<dbReference type="OrthoDB" id="17948at2759"/>
<keyword evidence="5" id="KW-1185">Reference proteome</keyword>
<evidence type="ECO:0000256" key="3">
    <source>
        <dbReference type="ARBA" id="ARBA00022694"/>
    </source>
</evidence>
<dbReference type="GO" id="GO:0003723">
    <property type="term" value="F:RNA binding"/>
    <property type="evidence" value="ECO:0007669"/>
    <property type="project" value="TreeGrafter"/>
</dbReference>
<dbReference type="PANTHER" id="PTHR13031:SF0">
    <property type="entry name" value="RIBONUCLEASE P PROTEIN SUBUNIT P30"/>
    <property type="match status" value="1"/>
</dbReference>
<organism evidence="4 5">
    <name type="scientific">Smittium culicis</name>
    <dbReference type="NCBI Taxonomy" id="133412"/>
    <lineage>
        <taxon>Eukaryota</taxon>
        <taxon>Fungi</taxon>
        <taxon>Fungi incertae sedis</taxon>
        <taxon>Zoopagomycota</taxon>
        <taxon>Kickxellomycotina</taxon>
        <taxon>Harpellomycetes</taxon>
        <taxon>Harpellales</taxon>
        <taxon>Legeriomycetaceae</taxon>
        <taxon>Smittium</taxon>
    </lineage>
</organism>
<accession>A0A1R1XXJ7</accession>
<dbReference type="Gene3D" id="3.20.20.140">
    <property type="entry name" value="Metal-dependent hydrolases"/>
    <property type="match status" value="1"/>
</dbReference>
<comment type="similarity">
    <text evidence="2">Belongs to the eukaryotic/archaeal RNase P protein component 3 family.</text>
</comment>
<dbReference type="SUPFAM" id="SSF89550">
    <property type="entry name" value="PHP domain-like"/>
    <property type="match status" value="1"/>
</dbReference>
<dbReference type="GO" id="GO:0008033">
    <property type="term" value="P:tRNA processing"/>
    <property type="evidence" value="ECO:0007669"/>
    <property type="project" value="UniProtKB-KW"/>
</dbReference>
<reference evidence="4 5" key="1">
    <citation type="submission" date="2017-01" db="EMBL/GenBank/DDBJ databases">
        <authorList>
            <person name="Mah S.A."/>
            <person name="Swanson W.J."/>
            <person name="Moy G.W."/>
            <person name="Vacquier V.D."/>
        </authorList>
    </citation>
    <scope>NUCLEOTIDE SEQUENCE [LARGE SCALE GENOMIC DNA]</scope>
    <source>
        <strain evidence="4 5">GSMNP</strain>
    </source>
</reference>
<dbReference type="Proteomes" id="UP000187283">
    <property type="component" value="Unassembled WGS sequence"/>
</dbReference>
<evidence type="ECO:0000256" key="1">
    <source>
        <dbReference type="ARBA" id="ARBA00004123"/>
    </source>
</evidence>
<protein>
    <submittedName>
        <fullName evidence="4">Ribonuclease P protein subunit p30</fullName>
    </submittedName>
</protein>
<dbReference type="STRING" id="133412.A0A1R1XXJ7"/>
<comment type="subcellular location">
    <subcellularLocation>
        <location evidence="1">Nucleus</location>
    </subcellularLocation>
</comment>
<evidence type="ECO:0000313" key="5">
    <source>
        <dbReference type="Proteomes" id="UP000187283"/>
    </source>
</evidence>
<dbReference type="EMBL" id="LSSN01001495">
    <property type="protein sequence ID" value="OMJ19411.1"/>
    <property type="molecule type" value="Genomic_DNA"/>
</dbReference>
<dbReference type="InterPro" id="IPR016195">
    <property type="entry name" value="Pol/histidinol_Pase-like"/>
</dbReference>
<dbReference type="Pfam" id="PF01876">
    <property type="entry name" value="RNase_P_p30"/>
    <property type="match status" value="1"/>
</dbReference>
<dbReference type="AlphaFoldDB" id="A0A1R1XXJ7"/>